<reference evidence="2 4" key="2">
    <citation type="journal article" date="2011" name="Nucleic Acids Res.">
        <title>Insights into the evolution of Archaea and eukaryotic protein modifier systems revealed by the genome of a novel archaeal group.</title>
        <authorList>
            <person name="Nunoura T."/>
            <person name="Takaki Y."/>
            <person name="Kakuta J."/>
            <person name="Nishi S."/>
            <person name="Sugahara J."/>
            <person name="Kazama H."/>
            <person name="Chee G."/>
            <person name="Hattori M."/>
            <person name="Kanai A."/>
            <person name="Atomi H."/>
            <person name="Takai K."/>
            <person name="Takami H."/>
        </authorList>
    </citation>
    <scope>NUCLEOTIDE SEQUENCE [LARGE SCALE GENOMIC DNA]</scope>
</reference>
<feature type="transmembrane region" description="Helical" evidence="1">
    <location>
        <begin position="141"/>
        <end position="162"/>
    </location>
</feature>
<keyword evidence="1" id="KW-1133">Transmembrane helix</keyword>
<gene>
    <name evidence="3" type="ORF">CSUB_C1356</name>
    <name evidence="2" type="ORF">HGMM_F29A12C23</name>
</gene>
<feature type="transmembrane region" description="Helical" evidence="1">
    <location>
        <begin position="174"/>
        <end position="196"/>
    </location>
</feature>
<name>E6N828_CALS0</name>
<evidence type="ECO:0000313" key="4">
    <source>
        <dbReference type="Proteomes" id="UP000008120"/>
    </source>
</evidence>
<dbReference type="EMBL" id="AP011865">
    <property type="protein sequence ID" value="BAJ48447.1"/>
    <property type="molecule type" value="Genomic_DNA"/>
</dbReference>
<dbReference type="KEGG" id="csu:CSUB_C1356"/>
<organism evidence="2 4">
    <name type="scientific">Caldiarchaeum subterraneum</name>
    <dbReference type="NCBI Taxonomy" id="311458"/>
    <lineage>
        <taxon>Archaea</taxon>
        <taxon>Nitrososphaerota</taxon>
        <taxon>Candidatus Caldarchaeales</taxon>
        <taxon>Candidatus Caldarchaeaceae</taxon>
        <taxon>Candidatus Caldarchaeum</taxon>
    </lineage>
</organism>
<dbReference type="AlphaFoldDB" id="E6N828"/>
<evidence type="ECO:0000313" key="2">
    <source>
        <dbReference type="EMBL" id="BAJ48447.1"/>
    </source>
</evidence>
<feature type="transmembrane region" description="Helical" evidence="1">
    <location>
        <begin position="60"/>
        <end position="80"/>
    </location>
</feature>
<keyword evidence="1" id="KW-0812">Transmembrane</keyword>
<proteinExistence type="predicted"/>
<reference evidence="2 4" key="1">
    <citation type="journal article" date="2005" name="Environ. Microbiol.">
        <title>Genetic and functional properties of uncultivated thermophilic crenarchaeotes from a subsurface gold mine as revealed by analysis of genome fragments.</title>
        <authorList>
            <person name="Nunoura T."/>
            <person name="Hirayama H."/>
            <person name="Takami H."/>
            <person name="Oida H."/>
            <person name="Nishi S."/>
            <person name="Shimamura S."/>
            <person name="Suzuki Y."/>
            <person name="Inagaki F."/>
            <person name="Takai K."/>
            <person name="Nealson K.H."/>
            <person name="Horikoshi K."/>
        </authorList>
    </citation>
    <scope>NUCLEOTIDE SEQUENCE [LARGE SCALE GENOMIC DNA]</scope>
</reference>
<dbReference type="BioCyc" id="CCAL311458:G131R-1373-MONOMER"/>
<feature type="transmembrane region" description="Helical" evidence="1">
    <location>
        <begin position="101"/>
        <end position="121"/>
    </location>
</feature>
<sequence length="210" mass="23210">MVDGNVSIMLMPGKKIVVLGILILLIIPVSLLAVNLPQIFTKKPPKDFWTNPIAKLKGGNPYALSLALSGTGLMVVAQFYSVVKRAGRLWMKRLGGPRAWLIIHEILDVVGPILILVHAGLSKPNFINLSWLAKSLQNSVAGIPAMLAPFLIASGLFGRHLYRRLPVMQRQFRHWRTVHIALTAIFYVAGLTHVLVNTKVFQTLLSLPKD</sequence>
<evidence type="ECO:0000313" key="3">
    <source>
        <dbReference type="EMBL" id="BAJ51207.1"/>
    </source>
</evidence>
<evidence type="ECO:0000256" key="1">
    <source>
        <dbReference type="SAM" id="Phobius"/>
    </source>
</evidence>
<dbReference type="STRING" id="311458.CSUB_C1356"/>
<dbReference type="Proteomes" id="UP000008120">
    <property type="component" value="Chromosome"/>
</dbReference>
<evidence type="ECO:0008006" key="5">
    <source>
        <dbReference type="Google" id="ProtNLM"/>
    </source>
</evidence>
<keyword evidence="1" id="KW-0472">Membrane</keyword>
<feature type="transmembrane region" description="Helical" evidence="1">
    <location>
        <begin position="16"/>
        <end position="40"/>
    </location>
</feature>
<protein>
    <recommendedName>
        <fullName evidence="5">Ferric oxidoreductase domain-containing protein</fullName>
    </recommendedName>
</protein>
<accession>E6N828</accession>
<dbReference type="EMBL" id="BA000048">
    <property type="protein sequence ID" value="BAJ51207.1"/>
    <property type="molecule type" value="Genomic_DNA"/>
</dbReference>